<protein>
    <submittedName>
        <fullName evidence="3">Uncharacterized protein</fullName>
    </submittedName>
</protein>
<dbReference type="EnsemblPlants" id="TuG1812G0100002312.01.T02">
    <property type="protein sequence ID" value="TuG1812G0100002312.01.T02.cds356881"/>
    <property type="gene ID" value="TuG1812G0100002312.01"/>
</dbReference>
<sequence>MGAQDEGSRRPPPPGPAPGQSAATAGTAPPPITPAQFLSWKQRKVDLPLFFPYLRSSFTSPHRFLTELSCDFFSVQRLAKCAVISWWFPLARPWKSLVICGLLSGCTPVCAIMCLLFVWVPCVVCFRIGIMVCEFCV</sequence>
<feature type="transmembrane region" description="Helical" evidence="2">
    <location>
        <begin position="97"/>
        <end position="120"/>
    </location>
</feature>
<dbReference type="Proteomes" id="UP000015106">
    <property type="component" value="Chromosome 1"/>
</dbReference>
<name>A0A8R7K1J0_TRIUA</name>
<evidence type="ECO:0000256" key="1">
    <source>
        <dbReference type="SAM" id="MobiDB-lite"/>
    </source>
</evidence>
<dbReference type="AlphaFoldDB" id="A0A8R7K1J0"/>
<keyword evidence="2" id="KW-0472">Membrane</keyword>
<evidence type="ECO:0000313" key="4">
    <source>
        <dbReference type="Proteomes" id="UP000015106"/>
    </source>
</evidence>
<evidence type="ECO:0000256" key="2">
    <source>
        <dbReference type="SAM" id="Phobius"/>
    </source>
</evidence>
<organism evidence="3 4">
    <name type="scientific">Triticum urartu</name>
    <name type="common">Red wild einkorn</name>
    <name type="synonym">Crithodium urartu</name>
    <dbReference type="NCBI Taxonomy" id="4572"/>
    <lineage>
        <taxon>Eukaryota</taxon>
        <taxon>Viridiplantae</taxon>
        <taxon>Streptophyta</taxon>
        <taxon>Embryophyta</taxon>
        <taxon>Tracheophyta</taxon>
        <taxon>Spermatophyta</taxon>
        <taxon>Magnoliopsida</taxon>
        <taxon>Liliopsida</taxon>
        <taxon>Poales</taxon>
        <taxon>Poaceae</taxon>
        <taxon>BOP clade</taxon>
        <taxon>Pooideae</taxon>
        <taxon>Triticodae</taxon>
        <taxon>Triticeae</taxon>
        <taxon>Triticinae</taxon>
        <taxon>Triticum</taxon>
    </lineage>
</organism>
<feature type="region of interest" description="Disordered" evidence="1">
    <location>
        <begin position="1"/>
        <end position="32"/>
    </location>
</feature>
<accession>A0A8R7K1J0</accession>
<keyword evidence="2" id="KW-0812">Transmembrane</keyword>
<proteinExistence type="predicted"/>
<evidence type="ECO:0000313" key="3">
    <source>
        <dbReference type="EnsemblPlants" id="TuG1812G0100002312.01.T02.cds356881"/>
    </source>
</evidence>
<reference evidence="4" key="1">
    <citation type="journal article" date="2013" name="Nature">
        <title>Draft genome of the wheat A-genome progenitor Triticum urartu.</title>
        <authorList>
            <person name="Ling H.Q."/>
            <person name="Zhao S."/>
            <person name="Liu D."/>
            <person name="Wang J."/>
            <person name="Sun H."/>
            <person name="Zhang C."/>
            <person name="Fan H."/>
            <person name="Li D."/>
            <person name="Dong L."/>
            <person name="Tao Y."/>
            <person name="Gao C."/>
            <person name="Wu H."/>
            <person name="Li Y."/>
            <person name="Cui Y."/>
            <person name="Guo X."/>
            <person name="Zheng S."/>
            <person name="Wang B."/>
            <person name="Yu K."/>
            <person name="Liang Q."/>
            <person name="Yang W."/>
            <person name="Lou X."/>
            <person name="Chen J."/>
            <person name="Feng M."/>
            <person name="Jian J."/>
            <person name="Zhang X."/>
            <person name="Luo G."/>
            <person name="Jiang Y."/>
            <person name="Liu J."/>
            <person name="Wang Z."/>
            <person name="Sha Y."/>
            <person name="Zhang B."/>
            <person name="Wu H."/>
            <person name="Tang D."/>
            <person name="Shen Q."/>
            <person name="Xue P."/>
            <person name="Zou S."/>
            <person name="Wang X."/>
            <person name="Liu X."/>
            <person name="Wang F."/>
            <person name="Yang Y."/>
            <person name="An X."/>
            <person name="Dong Z."/>
            <person name="Zhang K."/>
            <person name="Zhang X."/>
            <person name="Luo M.C."/>
            <person name="Dvorak J."/>
            <person name="Tong Y."/>
            <person name="Wang J."/>
            <person name="Yang H."/>
            <person name="Li Z."/>
            <person name="Wang D."/>
            <person name="Zhang A."/>
            <person name="Wang J."/>
        </authorList>
    </citation>
    <scope>NUCLEOTIDE SEQUENCE</scope>
    <source>
        <strain evidence="4">cv. G1812</strain>
    </source>
</reference>
<reference evidence="3" key="3">
    <citation type="submission" date="2022-06" db="UniProtKB">
        <authorList>
            <consortium name="EnsemblPlants"/>
        </authorList>
    </citation>
    <scope>IDENTIFICATION</scope>
</reference>
<keyword evidence="2" id="KW-1133">Transmembrane helix</keyword>
<keyword evidence="4" id="KW-1185">Reference proteome</keyword>
<reference evidence="3" key="2">
    <citation type="submission" date="2018-03" db="EMBL/GenBank/DDBJ databases">
        <title>The Triticum urartu genome reveals the dynamic nature of wheat genome evolution.</title>
        <authorList>
            <person name="Ling H."/>
            <person name="Ma B."/>
            <person name="Shi X."/>
            <person name="Liu H."/>
            <person name="Dong L."/>
            <person name="Sun H."/>
            <person name="Cao Y."/>
            <person name="Gao Q."/>
            <person name="Zheng S."/>
            <person name="Li Y."/>
            <person name="Yu Y."/>
            <person name="Du H."/>
            <person name="Qi M."/>
            <person name="Li Y."/>
            <person name="Yu H."/>
            <person name="Cui Y."/>
            <person name="Wang N."/>
            <person name="Chen C."/>
            <person name="Wu H."/>
            <person name="Zhao Y."/>
            <person name="Zhang J."/>
            <person name="Li Y."/>
            <person name="Zhou W."/>
            <person name="Zhang B."/>
            <person name="Hu W."/>
            <person name="Eijk M."/>
            <person name="Tang J."/>
            <person name="Witsenboer H."/>
            <person name="Zhao S."/>
            <person name="Li Z."/>
            <person name="Zhang A."/>
            <person name="Wang D."/>
            <person name="Liang C."/>
        </authorList>
    </citation>
    <scope>NUCLEOTIDE SEQUENCE [LARGE SCALE GENOMIC DNA]</scope>
    <source>
        <strain evidence="3">cv. G1812</strain>
    </source>
</reference>
<feature type="compositionally biased region" description="Low complexity" evidence="1">
    <location>
        <begin position="18"/>
        <end position="27"/>
    </location>
</feature>
<dbReference type="Gramene" id="TuG1812G0100002312.01.T02">
    <property type="protein sequence ID" value="TuG1812G0100002312.01.T02.cds356881"/>
    <property type="gene ID" value="TuG1812G0100002312.01"/>
</dbReference>